<organism evidence="1 2">
    <name type="scientific">Apiospora kogelbergensis</name>
    <dbReference type="NCBI Taxonomy" id="1337665"/>
    <lineage>
        <taxon>Eukaryota</taxon>
        <taxon>Fungi</taxon>
        <taxon>Dikarya</taxon>
        <taxon>Ascomycota</taxon>
        <taxon>Pezizomycotina</taxon>
        <taxon>Sordariomycetes</taxon>
        <taxon>Xylariomycetidae</taxon>
        <taxon>Amphisphaeriales</taxon>
        <taxon>Apiosporaceae</taxon>
        <taxon>Apiospora</taxon>
    </lineage>
</organism>
<dbReference type="EMBL" id="JAQQWP010000008">
    <property type="protein sequence ID" value="KAK8104948.1"/>
    <property type="molecule type" value="Genomic_DNA"/>
</dbReference>
<dbReference type="AlphaFoldDB" id="A0AAW0QRJ5"/>
<sequence>MELVSAVDDIGAGSEVLVAVILVADDEIVVFAIVGPCAGGGDAPVPGAVVPVKDVAGPACDIYIPVVLNPRTIVAVGYPSELLTSPTISDRTNIFSYA</sequence>
<evidence type="ECO:0000313" key="2">
    <source>
        <dbReference type="Proteomes" id="UP001392437"/>
    </source>
</evidence>
<keyword evidence="2" id="KW-1185">Reference proteome</keyword>
<dbReference type="Proteomes" id="UP001392437">
    <property type="component" value="Unassembled WGS sequence"/>
</dbReference>
<name>A0AAW0QRJ5_9PEZI</name>
<protein>
    <submittedName>
        <fullName evidence="1">Uncharacterized protein</fullName>
    </submittedName>
</protein>
<accession>A0AAW0QRJ5</accession>
<gene>
    <name evidence="1" type="ORF">PG999_008307</name>
</gene>
<evidence type="ECO:0000313" key="1">
    <source>
        <dbReference type="EMBL" id="KAK8104948.1"/>
    </source>
</evidence>
<reference evidence="1 2" key="1">
    <citation type="submission" date="2023-01" db="EMBL/GenBank/DDBJ databases">
        <title>Analysis of 21 Apiospora genomes using comparative genomics revels a genus with tremendous synthesis potential of carbohydrate active enzymes and secondary metabolites.</title>
        <authorList>
            <person name="Sorensen T."/>
        </authorList>
    </citation>
    <scope>NUCLEOTIDE SEQUENCE [LARGE SCALE GENOMIC DNA]</scope>
    <source>
        <strain evidence="1 2">CBS 117206</strain>
    </source>
</reference>
<comment type="caution">
    <text evidence="1">The sequence shown here is derived from an EMBL/GenBank/DDBJ whole genome shotgun (WGS) entry which is preliminary data.</text>
</comment>
<proteinExistence type="predicted"/>